<sequence>MPKLKSHSGTKKRVFRTGSGRMSLKRRGRGHLLQQKSKRQKRLPRTLAAHPTNERMLSTLAPYA</sequence>
<dbReference type="Gene3D" id="4.10.410.60">
    <property type="match status" value="1"/>
</dbReference>
<dbReference type="GO" id="GO:1990904">
    <property type="term" value="C:ribonucleoprotein complex"/>
    <property type="evidence" value="ECO:0007669"/>
    <property type="project" value="UniProtKB-KW"/>
</dbReference>
<feature type="compositionally biased region" description="Basic residues" evidence="6">
    <location>
        <begin position="1"/>
        <end position="15"/>
    </location>
</feature>
<dbReference type="GO" id="GO:0003735">
    <property type="term" value="F:structural constituent of ribosome"/>
    <property type="evidence" value="ECO:0007669"/>
    <property type="project" value="InterPro"/>
</dbReference>
<evidence type="ECO:0000256" key="5">
    <source>
        <dbReference type="RuleBase" id="RU000568"/>
    </source>
</evidence>
<dbReference type="InterPro" id="IPR021137">
    <property type="entry name" value="Ribosomal_bL35-like"/>
</dbReference>
<organism evidence="7 8">
    <name type="scientific">Candidatus Jorgensenbacteria bacterium CG_4_10_14_0_8_um_filter_39_13</name>
    <dbReference type="NCBI Taxonomy" id="1974589"/>
    <lineage>
        <taxon>Bacteria</taxon>
        <taxon>Candidatus Joergenseniibacteriota</taxon>
    </lineage>
</organism>
<dbReference type="SUPFAM" id="SSF143034">
    <property type="entry name" value="L35p-like"/>
    <property type="match status" value="1"/>
</dbReference>
<evidence type="ECO:0000256" key="3">
    <source>
        <dbReference type="ARBA" id="ARBA00023274"/>
    </source>
</evidence>
<name>A0A2M7RID2_9BACT</name>
<dbReference type="InterPro" id="IPR037229">
    <property type="entry name" value="Ribosomal_bL35_sf"/>
</dbReference>
<evidence type="ECO:0000256" key="1">
    <source>
        <dbReference type="ARBA" id="ARBA00006598"/>
    </source>
</evidence>
<protein>
    <recommendedName>
        <fullName evidence="4 5">50S ribosomal protein L35</fullName>
    </recommendedName>
</protein>
<feature type="region of interest" description="Disordered" evidence="6">
    <location>
        <begin position="1"/>
        <end position="64"/>
    </location>
</feature>
<evidence type="ECO:0000256" key="4">
    <source>
        <dbReference type="ARBA" id="ARBA00035486"/>
    </source>
</evidence>
<evidence type="ECO:0000313" key="7">
    <source>
        <dbReference type="EMBL" id="PIY96499.1"/>
    </source>
</evidence>
<dbReference type="Pfam" id="PF01632">
    <property type="entry name" value="Ribosomal_L35p"/>
    <property type="match status" value="1"/>
</dbReference>
<dbReference type="AlphaFoldDB" id="A0A2M7RID2"/>
<reference evidence="8" key="1">
    <citation type="submission" date="2017-09" db="EMBL/GenBank/DDBJ databases">
        <title>Depth-based differentiation of microbial function through sediment-hosted aquifers and enrichment of novel symbionts in the deep terrestrial subsurface.</title>
        <authorList>
            <person name="Probst A.J."/>
            <person name="Ladd B."/>
            <person name="Jarett J.K."/>
            <person name="Geller-Mcgrath D.E."/>
            <person name="Sieber C.M.K."/>
            <person name="Emerson J.B."/>
            <person name="Anantharaman K."/>
            <person name="Thomas B.C."/>
            <person name="Malmstrom R."/>
            <person name="Stieglmeier M."/>
            <person name="Klingl A."/>
            <person name="Woyke T."/>
            <person name="Ryan C.M."/>
            <person name="Banfield J.F."/>
        </authorList>
    </citation>
    <scope>NUCLEOTIDE SEQUENCE [LARGE SCALE GENOMIC DNA]</scope>
</reference>
<dbReference type="InterPro" id="IPR001706">
    <property type="entry name" value="Ribosomal_bL35"/>
</dbReference>
<dbReference type="Proteomes" id="UP000230238">
    <property type="component" value="Unassembled WGS sequence"/>
</dbReference>
<comment type="caution">
    <text evidence="7">The sequence shown here is derived from an EMBL/GenBank/DDBJ whole genome shotgun (WGS) entry which is preliminary data.</text>
</comment>
<dbReference type="GO" id="GO:0005840">
    <property type="term" value="C:ribosome"/>
    <property type="evidence" value="ECO:0007669"/>
    <property type="project" value="UniProtKB-KW"/>
</dbReference>
<feature type="compositionally biased region" description="Basic residues" evidence="6">
    <location>
        <begin position="23"/>
        <end position="44"/>
    </location>
</feature>
<evidence type="ECO:0000313" key="8">
    <source>
        <dbReference type="Proteomes" id="UP000230238"/>
    </source>
</evidence>
<gene>
    <name evidence="7" type="ORF">COY65_00480</name>
</gene>
<proteinExistence type="inferred from homology"/>
<accession>A0A2M7RID2</accession>
<dbReference type="EMBL" id="PFME01000006">
    <property type="protein sequence ID" value="PIY96499.1"/>
    <property type="molecule type" value="Genomic_DNA"/>
</dbReference>
<comment type="similarity">
    <text evidence="1 5">Belongs to the bacterial ribosomal protein bL35 family.</text>
</comment>
<keyword evidence="2 5" id="KW-0689">Ribosomal protein</keyword>
<keyword evidence="3 5" id="KW-0687">Ribonucleoprotein</keyword>
<dbReference type="GO" id="GO:0006412">
    <property type="term" value="P:translation"/>
    <property type="evidence" value="ECO:0007669"/>
    <property type="project" value="InterPro"/>
</dbReference>
<dbReference type="PRINTS" id="PR00064">
    <property type="entry name" value="RIBOSOMALL35"/>
</dbReference>
<evidence type="ECO:0000256" key="2">
    <source>
        <dbReference type="ARBA" id="ARBA00022980"/>
    </source>
</evidence>
<evidence type="ECO:0000256" key="6">
    <source>
        <dbReference type="SAM" id="MobiDB-lite"/>
    </source>
</evidence>